<evidence type="ECO:0000256" key="3">
    <source>
        <dbReference type="ARBA" id="ARBA00022448"/>
    </source>
</evidence>
<dbReference type="CDD" id="cd01347">
    <property type="entry name" value="ligand_gated_channel"/>
    <property type="match status" value="1"/>
</dbReference>
<dbReference type="EMBL" id="FQXE01000012">
    <property type="protein sequence ID" value="SHI19853.1"/>
    <property type="molecule type" value="Genomic_DNA"/>
</dbReference>
<dbReference type="GO" id="GO:0015344">
    <property type="term" value="F:siderophore uptake transmembrane transporter activity"/>
    <property type="evidence" value="ECO:0007669"/>
    <property type="project" value="TreeGrafter"/>
</dbReference>
<name>A0A1M5Z7I9_9BURK</name>
<evidence type="ECO:0000259" key="14">
    <source>
        <dbReference type="SMART" id="SM00965"/>
    </source>
</evidence>
<dbReference type="Proteomes" id="UP000184226">
    <property type="component" value="Unassembled WGS sequence"/>
</dbReference>
<keyword evidence="3 12" id="KW-0813">Transport</keyword>
<reference evidence="15 16" key="1">
    <citation type="submission" date="2016-11" db="EMBL/GenBank/DDBJ databases">
        <authorList>
            <person name="Jaros S."/>
            <person name="Januszkiewicz K."/>
            <person name="Wedrychowicz H."/>
        </authorList>
    </citation>
    <scope>NUCLEOTIDE SEQUENCE [LARGE SCALE GENOMIC DNA]</scope>
    <source>
        <strain evidence="15 16">CGMCC 1.10190</strain>
    </source>
</reference>
<keyword evidence="4 12" id="KW-1134">Transmembrane beta strand</keyword>
<organism evidence="15 16">
    <name type="scientific">Pollutimonas bauzanensis</name>
    <dbReference type="NCBI Taxonomy" id="658167"/>
    <lineage>
        <taxon>Bacteria</taxon>
        <taxon>Pseudomonadati</taxon>
        <taxon>Pseudomonadota</taxon>
        <taxon>Betaproteobacteria</taxon>
        <taxon>Burkholderiales</taxon>
        <taxon>Alcaligenaceae</taxon>
        <taxon>Pollutimonas</taxon>
    </lineage>
</organism>
<feature type="domain" description="Secretin/TonB short N-terminal" evidence="14">
    <location>
        <begin position="72"/>
        <end position="122"/>
    </location>
</feature>
<dbReference type="InterPro" id="IPR011662">
    <property type="entry name" value="Secretin/TonB_short_N"/>
</dbReference>
<dbReference type="Pfam" id="PF07660">
    <property type="entry name" value="STN"/>
    <property type="match status" value="1"/>
</dbReference>
<sequence>MIDPISRTREARATHMVRSRLPAILTALALSAPFVMALMPQQAQAQEAAVQINISQQSLSNALLQLGQQTSLQFLYTSDLVRGLSAPAVSGNLTPEQALNRLLAGTGIEYSREGNTINLRRSVDTAQLAPVTVTGNAAEGGLPAPYAGGQVASGGGLGVLGSADVMDTPFSTTNYTSQMLADQQARTLADVVVNESSVRMMTSTGSFSEDFQIRGYNVTSGDVGLNGLYGLTSSNRMPAALMERVEVLKGPGTLMYGISPNGSVGGNINIVTKRAGDEPLTRLTTTYESRSVLGAHLDMGRRFGADKQWGIRFNGAYRNGETSLDNGRQKFGLGALALDYRSPTLRWSLDTYSQRENIDNFRSQNGFRPGISNIPSPPSGHRAIYSGADLMSRDSTVASRLEYDVSDRLMVYAAAGYRYGASEQDFPSARTTNAVDAQGNFRVLNAWYDAYSRNKTGEVGARTNFDTFGVKHVVSLSGSILKSEAGSFFLSAPASQTTDSNIYNPVPLIPMTGDRESPTKTSETTLSSLSLTDTLSFANGRILITGGLRQQQVKSENFNAAGGVTSSYDEDAISPLAGIVLRPLENVSVYGNFTSGLTRGGTAPVDAANAGQVFAPYKSKQYEAGVKVDWDRVITTVSVFQIDRPNAITDPFTNVYSFDGEQRNRGLELSAVGEVMRGLRLMASATFYDAKLQRTAGGVNQGNNANGVPKRTFNLGADWDLPWVSGLSLNARAIHTAATPYDAENTLTLPSWTRYDVGARYRTKVSGHPVTLRATVENVTNERYWLSSSTLLTVGTVAAPRTVLLSAEVEF</sequence>
<dbReference type="PANTHER" id="PTHR32552">
    <property type="entry name" value="FERRICHROME IRON RECEPTOR-RELATED"/>
    <property type="match status" value="1"/>
</dbReference>
<comment type="subcellular location">
    <subcellularLocation>
        <location evidence="1 12">Cell outer membrane</location>
        <topology evidence="1 12">Multi-pass membrane protein</topology>
    </subcellularLocation>
</comment>
<evidence type="ECO:0000256" key="6">
    <source>
        <dbReference type="ARBA" id="ARBA00022692"/>
    </source>
</evidence>
<protein>
    <submittedName>
        <fullName evidence="15">Iron complex outermembrane recepter protein</fullName>
    </submittedName>
</protein>
<dbReference type="PANTHER" id="PTHR32552:SF82">
    <property type="entry name" value="FCUA PROTEIN"/>
    <property type="match status" value="1"/>
</dbReference>
<evidence type="ECO:0000256" key="5">
    <source>
        <dbReference type="ARBA" id="ARBA00022496"/>
    </source>
</evidence>
<dbReference type="AlphaFoldDB" id="A0A1M5Z7I9"/>
<evidence type="ECO:0000256" key="1">
    <source>
        <dbReference type="ARBA" id="ARBA00004571"/>
    </source>
</evidence>
<evidence type="ECO:0000256" key="4">
    <source>
        <dbReference type="ARBA" id="ARBA00022452"/>
    </source>
</evidence>
<dbReference type="Gene3D" id="2.170.130.10">
    <property type="entry name" value="TonB-dependent receptor, plug domain"/>
    <property type="match status" value="1"/>
</dbReference>
<evidence type="ECO:0000256" key="12">
    <source>
        <dbReference type="PROSITE-ProRule" id="PRU01360"/>
    </source>
</evidence>
<keyword evidence="11 12" id="KW-0998">Cell outer membrane</keyword>
<dbReference type="SUPFAM" id="SSF56935">
    <property type="entry name" value="Porins"/>
    <property type="match status" value="1"/>
</dbReference>
<dbReference type="InterPro" id="IPR012910">
    <property type="entry name" value="Plug_dom"/>
</dbReference>
<dbReference type="SMART" id="SM00965">
    <property type="entry name" value="STN"/>
    <property type="match status" value="1"/>
</dbReference>
<keyword evidence="6 12" id="KW-0812">Transmembrane</keyword>
<dbReference type="GO" id="GO:0015891">
    <property type="term" value="P:siderophore transport"/>
    <property type="evidence" value="ECO:0007669"/>
    <property type="project" value="InterPro"/>
</dbReference>
<evidence type="ECO:0000256" key="13">
    <source>
        <dbReference type="RuleBase" id="RU003357"/>
    </source>
</evidence>
<evidence type="ECO:0000256" key="9">
    <source>
        <dbReference type="ARBA" id="ARBA00023136"/>
    </source>
</evidence>
<dbReference type="InterPro" id="IPR037066">
    <property type="entry name" value="Plug_dom_sf"/>
</dbReference>
<keyword evidence="7" id="KW-0408">Iron</keyword>
<keyword evidence="8 13" id="KW-0798">TonB box</keyword>
<dbReference type="NCBIfam" id="TIGR01783">
    <property type="entry name" value="TonB-siderophor"/>
    <property type="match status" value="1"/>
</dbReference>
<dbReference type="Pfam" id="PF00593">
    <property type="entry name" value="TonB_dep_Rec_b-barrel"/>
    <property type="match status" value="1"/>
</dbReference>
<keyword evidence="5" id="KW-0410">Iron transport</keyword>
<dbReference type="InterPro" id="IPR039426">
    <property type="entry name" value="TonB-dep_rcpt-like"/>
</dbReference>
<evidence type="ECO:0000256" key="2">
    <source>
        <dbReference type="ARBA" id="ARBA00009810"/>
    </source>
</evidence>
<gene>
    <name evidence="15" type="ORF">SAMN04488135_112167</name>
</gene>
<keyword evidence="5" id="KW-0406">Ion transport</keyword>
<dbReference type="STRING" id="658167.SAMN04488135_112167"/>
<keyword evidence="9 12" id="KW-0472">Membrane</keyword>
<dbReference type="GO" id="GO:0038023">
    <property type="term" value="F:signaling receptor activity"/>
    <property type="evidence" value="ECO:0007669"/>
    <property type="project" value="InterPro"/>
</dbReference>
<dbReference type="InterPro" id="IPR036942">
    <property type="entry name" value="Beta-barrel_TonB_sf"/>
</dbReference>
<keyword evidence="10" id="KW-0675">Receptor</keyword>
<keyword evidence="16" id="KW-1185">Reference proteome</keyword>
<evidence type="ECO:0000256" key="10">
    <source>
        <dbReference type="ARBA" id="ARBA00023170"/>
    </source>
</evidence>
<evidence type="ECO:0000256" key="7">
    <source>
        <dbReference type="ARBA" id="ARBA00023004"/>
    </source>
</evidence>
<accession>A0A1M5Z7I9</accession>
<dbReference type="PROSITE" id="PS52016">
    <property type="entry name" value="TONB_DEPENDENT_REC_3"/>
    <property type="match status" value="1"/>
</dbReference>
<dbReference type="InterPro" id="IPR010105">
    <property type="entry name" value="TonB_sidphr_rcpt"/>
</dbReference>
<evidence type="ECO:0000256" key="11">
    <source>
        <dbReference type="ARBA" id="ARBA00023237"/>
    </source>
</evidence>
<dbReference type="InterPro" id="IPR000531">
    <property type="entry name" value="Beta-barrel_TonB"/>
</dbReference>
<evidence type="ECO:0000256" key="8">
    <source>
        <dbReference type="ARBA" id="ARBA00023077"/>
    </source>
</evidence>
<proteinExistence type="inferred from homology"/>
<dbReference type="Pfam" id="PF07715">
    <property type="entry name" value="Plug"/>
    <property type="match status" value="1"/>
</dbReference>
<dbReference type="Gene3D" id="3.55.50.30">
    <property type="match status" value="1"/>
</dbReference>
<dbReference type="GO" id="GO:0009279">
    <property type="term" value="C:cell outer membrane"/>
    <property type="evidence" value="ECO:0007669"/>
    <property type="project" value="UniProtKB-SubCell"/>
</dbReference>
<comment type="similarity">
    <text evidence="2 12 13">Belongs to the TonB-dependent receptor family.</text>
</comment>
<evidence type="ECO:0000313" key="16">
    <source>
        <dbReference type="Proteomes" id="UP000184226"/>
    </source>
</evidence>
<dbReference type="Gene3D" id="2.40.170.20">
    <property type="entry name" value="TonB-dependent receptor, beta-barrel domain"/>
    <property type="match status" value="1"/>
</dbReference>
<evidence type="ECO:0000313" key="15">
    <source>
        <dbReference type="EMBL" id="SHI19853.1"/>
    </source>
</evidence>